<dbReference type="EMBL" id="CP043311">
    <property type="protein sequence ID" value="QEY65034.1"/>
    <property type="molecule type" value="Genomic_DNA"/>
</dbReference>
<sequence length="263" mass="28215">MSPLWPEAYTAVLGPHSVGLYRSRDQRRLGHAGFDSIGGLAWPGAVAALESLLAGREPGRAALRVVLSSHYTRFCLVPWSEAINSPEELAGYARLCFEDIYGALGDSWSLKLSPEAAGHPRLAAAMPEELLARLRSLAKASGLRLASVQPYLMAAFNRHRAALALDDFLFLVAEPDRGSLLLARGGRWAAVRSVALDDSDAALNDLIAREGERHSLEQDRPVNCFLHAPGRAGSIPDGIARLELGLPAAADSDPLFAMAMTVD</sequence>
<reference evidence="1 2" key="1">
    <citation type="submission" date="2019-08" db="EMBL/GenBank/DDBJ databases">
        <title>Whole-genome Sequencing of e-waste polymer degrading bacterium Pseudomonas sp. strain PE08.</title>
        <authorList>
            <person name="Kirdat K."/>
            <person name="Debbarma P."/>
            <person name="Narawade N."/>
            <person name="Suyal D."/>
            <person name="Thorat V."/>
            <person name="Shouche Y."/>
            <person name="Goel R."/>
            <person name="Yadav A."/>
        </authorList>
    </citation>
    <scope>NUCLEOTIDE SEQUENCE [LARGE SCALE GENOMIC DNA]</scope>
    <source>
        <strain evidence="1 2">PE08</strain>
    </source>
</reference>
<proteinExistence type="predicted"/>
<evidence type="ECO:0000313" key="1">
    <source>
        <dbReference type="EMBL" id="QEY65034.1"/>
    </source>
</evidence>
<organism evidence="1 2">
    <name type="scientific">Metapseudomonas lalkuanensis</name>
    <dbReference type="NCBI Taxonomy" id="2604832"/>
    <lineage>
        <taxon>Bacteria</taxon>
        <taxon>Pseudomonadati</taxon>
        <taxon>Pseudomonadota</taxon>
        <taxon>Gammaproteobacteria</taxon>
        <taxon>Pseudomonadales</taxon>
        <taxon>Pseudomonadaceae</taxon>
        <taxon>Metapseudomonas</taxon>
    </lineage>
</organism>
<keyword evidence="2" id="KW-1185">Reference proteome</keyword>
<accession>A0A5J6QRC2</accession>
<name>A0A5J6QRC2_9GAMM</name>
<dbReference type="KEGG" id="plal:FXN65_24325"/>
<evidence type="ECO:0000313" key="2">
    <source>
        <dbReference type="Proteomes" id="UP000327179"/>
    </source>
</evidence>
<dbReference type="RefSeq" id="WP_151137224.1">
    <property type="nucleotide sequence ID" value="NZ_CP043311.1"/>
</dbReference>
<dbReference type="AlphaFoldDB" id="A0A5J6QRC2"/>
<gene>
    <name evidence="1" type="ORF">FXN65_24325</name>
</gene>
<protein>
    <submittedName>
        <fullName evidence="1">Uncharacterized protein</fullName>
    </submittedName>
</protein>
<dbReference type="Proteomes" id="UP000327179">
    <property type="component" value="Chromosome"/>
</dbReference>